<keyword evidence="3" id="KW-1185">Reference proteome</keyword>
<dbReference type="Gene3D" id="3.40.630.30">
    <property type="match status" value="1"/>
</dbReference>
<sequence>MYPVEHSSARLVLREIGIDDVDAVHAIYGDPEATAHLSFEPRTRDQVGQIIARSMVSATTEPRDEYCLAITERESSRLIGYARLALDPHQPKAATMGGALHPSVWRLGYGTETVGILLGLAFDDLGLHRVWAARAPLNTASHKTLLRAGLQEEGRIRQHVLVHGAWRDSITYSILEDEWKGAADGGR</sequence>
<dbReference type="SUPFAM" id="SSF55729">
    <property type="entry name" value="Acyl-CoA N-acyltransferases (Nat)"/>
    <property type="match status" value="1"/>
</dbReference>
<gene>
    <name evidence="2" type="ORF">CP975_13600</name>
</gene>
<dbReference type="GO" id="GO:1990189">
    <property type="term" value="F:protein N-terminal-serine acetyltransferase activity"/>
    <property type="evidence" value="ECO:0007669"/>
    <property type="project" value="TreeGrafter"/>
</dbReference>
<dbReference type="EMBL" id="CP023695">
    <property type="protein sequence ID" value="QEV18389.1"/>
    <property type="molecule type" value="Genomic_DNA"/>
</dbReference>
<dbReference type="KEGG" id="salw:CP975_13600"/>
<evidence type="ECO:0000313" key="3">
    <source>
        <dbReference type="Proteomes" id="UP000326553"/>
    </source>
</evidence>
<dbReference type="PANTHER" id="PTHR43441">
    <property type="entry name" value="RIBOSOMAL-PROTEIN-SERINE ACETYLTRANSFERASE"/>
    <property type="match status" value="1"/>
</dbReference>
<keyword evidence="2" id="KW-0808">Transferase</keyword>
<dbReference type="PROSITE" id="PS51186">
    <property type="entry name" value="GNAT"/>
    <property type="match status" value="1"/>
</dbReference>
<reference evidence="2 3" key="1">
    <citation type="submission" date="2017-09" db="EMBL/GenBank/DDBJ databases">
        <authorList>
            <person name="Lee N."/>
            <person name="Cho B.-K."/>
        </authorList>
    </citation>
    <scope>NUCLEOTIDE SEQUENCE [LARGE SCALE GENOMIC DNA]</scope>
    <source>
        <strain evidence="2 3">ATCC 12461</strain>
    </source>
</reference>
<proteinExistence type="predicted"/>
<dbReference type="InterPro" id="IPR000182">
    <property type="entry name" value="GNAT_dom"/>
</dbReference>
<dbReference type="GO" id="GO:0005737">
    <property type="term" value="C:cytoplasm"/>
    <property type="evidence" value="ECO:0007669"/>
    <property type="project" value="TreeGrafter"/>
</dbReference>
<dbReference type="Proteomes" id="UP000326553">
    <property type="component" value="Chromosome"/>
</dbReference>
<evidence type="ECO:0000259" key="1">
    <source>
        <dbReference type="PROSITE" id="PS51186"/>
    </source>
</evidence>
<dbReference type="InterPro" id="IPR016181">
    <property type="entry name" value="Acyl_CoA_acyltransferase"/>
</dbReference>
<evidence type="ECO:0000313" key="2">
    <source>
        <dbReference type="EMBL" id="QEV18389.1"/>
    </source>
</evidence>
<dbReference type="OrthoDB" id="9132139at2"/>
<dbReference type="Pfam" id="PF13302">
    <property type="entry name" value="Acetyltransf_3"/>
    <property type="match status" value="1"/>
</dbReference>
<dbReference type="AlphaFoldDB" id="A0A5J6HDT5"/>
<organism evidence="2 3">
    <name type="scientific">Streptomyces alboniger</name>
    <dbReference type="NCBI Taxonomy" id="132473"/>
    <lineage>
        <taxon>Bacteria</taxon>
        <taxon>Bacillati</taxon>
        <taxon>Actinomycetota</taxon>
        <taxon>Actinomycetes</taxon>
        <taxon>Kitasatosporales</taxon>
        <taxon>Streptomycetaceae</taxon>
        <taxon>Streptomyces</taxon>
        <taxon>Streptomyces aurantiacus group</taxon>
    </lineage>
</organism>
<accession>A0A5J6HDT5</accession>
<dbReference type="PANTHER" id="PTHR43441:SF11">
    <property type="entry name" value="RIBOSOMAL-PROTEIN-SERINE ACETYLTRANSFERASE"/>
    <property type="match status" value="1"/>
</dbReference>
<protein>
    <submittedName>
        <fullName evidence="2">N-acetyltransferase</fullName>
    </submittedName>
</protein>
<feature type="domain" description="N-acetyltransferase" evidence="1">
    <location>
        <begin position="11"/>
        <end position="173"/>
    </location>
</feature>
<dbReference type="RefSeq" id="WP_055528147.1">
    <property type="nucleotide sequence ID" value="NZ_CP023695.1"/>
</dbReference>
<dbReference type="GO" id="GO:0008999">
    <property type="term" value="F:protein-N-terminal-alanine acetyltransferase activity"/>
    <property type="evidence" value="ECO:0007669"/>
    <property type="project" value="TreeGrafter"/>
</dbReference>
<dbReference type="InterPro" id="IPR051908">
    <property type="entry name" value="Ribosomal_N-acetyltransferase"/>
</dbReference>
<name>A0A5J6HDT5_STRAD</name>